<accession>A0A484M9F2</accession>
<dbReference type="EMBL" id="OOIL02002916">
    <property type="protein sequence ID" value="VFQ85265.1"/>
    <property type="molecule type" value="Genomic_DNA"/>
</dbReference>
<organism evidence="5 6">
    <name type="scientific">Cuscuta campestris</name>
    <dbReference type="NCBI Taxonomy" id="132261"/>
    <lineage>
        <taxon>Eukaryota</taxon>
        <taxon>Viridiplantae</taxon>
        <taxon>Streptophyta</taxon>
        <taxon>Embryophyta</taxon>
        <taxon>Tracheophyta</taxon>
        <taxon>Spermatophyta</taxon>
        <taxon>Magnoliopsida</taxon>
        <taxon>eudicotyledons</taxon>
        <taxon>Gunneridae</taxon>
        <taxon>Pentapetalae</taxon>
        <taxon>asterids</taxon>
        <taxon>lamiids</taxon>
        <taxon>Solanales</taxon>
        <taxon>Convolvulaceae</taxon>
        <taxon>Cuscuteae</taxon>
        <taxon>Cuscuta</taxon>
        <taxon>Cuscuta subgen. Grammica</taxon>
        <taxon>Cuscuta sect. Cleistogrammica</taxon>
    </lineage>
</organism>
<reference evidence="5 6" key="1">
    <citation type="submission" date="2018-04" db="EMBL/GenBank/DDBJ databases">
        <authorList>
            <person name="Vogel A."/>
        </authorList>
    </citation>
    <scope>NUCLEOTIDE SEQUENCE [LARGE SCALE GENOMIC DNA]</scope>
</reference>
<protein>
    <recommendedName>
        <fullName evidence="4">MSP domain-containing protein</fullName>
    </recommendedName>
</protein>
<keyword evidence="2" id="KW-0175">Coiled coil</keyword>
<dbReference type="PROSITE" id="PS50202">
    <property type="entry name" value="MSP"/>
    <property type="match status" value="1"/>
</dbReference>
<dbReference type="Pfam" id="PF00635">
    <property type="entry name" value="Motile_Sperm"/>
    <property type="match status" value="1"/>
</dbReference>
<dbReference type="SUPFAM" id="SSF49354">
    <property type="entry name" value="PapD-like"/>
    <property type="match status" value="1"/>
</dbReference>
<name>A0A484M9F2_9ASTE</name>
<dbReference type="InterPro" id="IPR016763">
    <property type="entry name" value="VAP"/>
</dbReference>
<dbReference type="InterPro" id="IPR000535">
    <property type="entry name" value="MSP_dom"/>
</dbReference>
<keyword evidence="3" id="KW-0472">Membrane</keyword>
<evidence type="ECO:0000313" key="5">
    <source>
        <dbReference type="EMBL" id="VFQ85265.1"/>
    </source>
</evidence>
<gene>
    <name evidence="5" type="ORF">CCAM_LOCUS27041</name>
</gene>
<proteinExistence type="inferred from homology"/>
<dbReference type="InterPro" id="IPR008962">
    <property type="entry name" value="PapD-like_sf"/>
</dbReference>
<evidence type="ECO:0000256" key="3">
    <source>
        <dbReference type="SAM" id="Phobius"/>
    </source>
</evidence>
<evidence type="ECO:0000259" key="4">
    <source>
        <dbReference type="PROSITE" id="PS50202"/>
    </source>
</evidence>
<keyword evidence="3" id="KW-0812">Transmembrane</keyword>
<feature type="domain" description="MSP" evidence="4">
    <location>
        <begin position="6"/>
        <end position="126"/>
    </location>
</feature>
<dbReference type="GO" id="GO:0090158">
    <property type="term" value="P:endoplasmic reticulum membrane organization"/>
    <property type="evidence" value="ECO:0007669"/>
    <property type="project" value="TreeGrafter"/>
</dbReference>
<dbReference type="GO" id="GO:0005789">
    <property type="term" value="C:endoplasmic reticulum membrane"/>
    <property type="evidence" value="ECO:0007669"/>
    <property type="project" value="InterPro"/>
</dbReference>
<evidence type="ECO:0000313" key="6">
    <source>
        <dbReference type="Proteomes" id="UP000595140"/>
    </source>
</evidence>
<dbReference type="PANTHER" id="PTHR10809:SF148">
    <property type="entry name" value="OS01G0936800 PROTEIN"/>
    <property type="match status" value="1"/>
</dbReference>
<feature type="transmembrane region" description="Helical" evidence="3">
    <location>
        <begin position="408"/>
        <end position="429"/>
    </location>
</feature>
<evidence type="ECO:0000256" key="2">
    <source>
        <dbReference type="SAM" id="Coils"/>
    </source>
</evidence>
<evidence type="ECO:0000256" key="1">
    <source>
        <dbReference type="ARBA" id="ARBA00008932"/>
    </source>
</evidence>
<dbReference type="Gene3D" id="2.60.40.10">
    <property type="entry name" value="Immunoglobulins"/>
    <property type="match status" value="1"/>
</dbReference>
<dbReference type="InterPro" id="IPR013783">
    <property type="entry name" value="Ig-like_fold"/>
</dbReference>
<keyword evidence="3" id="KW-1133">Transmembrane helix</keyword>
<dbReference type="OrthoDB" id="264603at2759"/>
<dbReference type="Proteomes" id="UP000595140">
    <property type="component" value="Unassembled WGS sequence"/>
</dbReference>
<dbReference type="GO" id="GO:0061817">
    <property type="term" value="P:endoplasmic reticulum-plasma membrane tethering"/>
    <property type="evidence" value="ECO:0007669"/>
    <property type="project" value="TreeGrafter"/>
</dbReference>
<sequence>MTGAELVVIQPPDLKFTFELLKQSSCSVYLTNVTDQYVAFKVKTTSPKKYCVKPNIGIIKPKSTVDFTVIMQAQRTAPVDMQCKDKFLVQSTFIPYGKIEDEISPNMFLKDEGKYIQENKLRVFLISPPPPPVLQPFNVPKEDSPDNSSTLKEKLLIGLENFPPHTHIEKNEDTKIGASKDEPRLGKSMEIEIRRDEVAESIPVEAIETTEVTFSKNFEEMKAKLGVESRTVDDLERKEVTFSKPFEELKANLGTNPDYVEHMEATQVTLSKNRDVLISPVQTDHGGVEPRSVEYPEELKAKFGVEPKSVENVGTAQVLLSKNPEELKAKFVAGLRSAEDAETTKLMLFKDIEELKEKLGALNSKLIEAGHTISKLSQEKETIAREKETLMREMVFARKKSGVRKVRVGFPPLFVCMVALVGLAVGFLLRA</sequence>
<dbReference type="AlphaFoldDB" id="A0A484M9F2"/>
<feature type="coiled-coil region" evidence="2">
    <location>
        <begin position="338"/>
        <end position="393"/>
    </location>
</feature>
<dbReference type="FunFam" id="2.60.40.10:FF:000813">
    <property type="entry name" value="Vesicle-associated protein 1-1"/>
    <property type="match status" value="1"/>
</dbReference>
<dbReference type="PANTHER" id="PTHR10809">
    <property type="entry name" value="VESICLE-ASSOCIATED MEMBRANE PROTEIN-ASSOCIATED PROTEIN"/>
    <property type="match status" value="1"/>
</dbReference>
<dbReference type="GO" id="GO:0005886">
    <property type="term" value="C:plasma membrane"/>
    <property type="evidence" value="ECO:0007669"/>
    <property type="project" value="TreeGrafter"/>
</dbReference>
<keyword evidence="6" id="KW-1185">Reference proteome</keyword>
<comment type="similarity">
    <text evidence="1">Belongs to the VAMP-associated protein (VAP) (TC 9.B.17) family.</text>
</comment>